<dbReference type="PANTHER" id="PTHR11668">
    <property type="entry name" value="SERINE/THREONINE PROTEIN PHOSPHATASE"/>
    <property type="match status" value="1"/>
</dbReference>
<keyword evidence="4" id="KW-1185">Reference proteome</keyword>
<dbReference type="EC" id="3.1.3.16" evidence="1"/>
<dbReference type="EMBL" id="CADEPM010000005">
    <property type="protein sequence ID" value="CAB3406795.1"/>
    <property type="molecule type" value="Genomic_DNA"/>
</dbReference>
<dbReference type="PROSITE" id="PS00125">
    <property type="entry name" value="SER_THR_PHOSPHATASE"/>
    <property type="match status" value="1"/>
</dbReference>
<dbReference type="Pfam" id="PF00149">
    <property type="entry name" value="Metallophos"/>
    <property type="match status" value="1"/>
</dbReference>
<dbReference type="PRINTS" id="PR00114">
    <property type="entry name" value="STPHPHTASE"/>
</dbReference>
<keyword evidence="1" id="KW-0378">Hydrolase</keyword>
<dbReference type="InterPro" id="IPR006186">
    <property type="entry name" value="Ser/Thr-sp_prot-phosphatase"/>
</dbReference>
<dbReference type="OrthoDB" id="5840512at2759"/>
<accession>A0A8S1EZN0</accession>
<evidence type="ECO:0000256" key="1">
    <source>
        <dbReference type="RuleBase" id="RU004273"/>
    </source>
</evidence>
<reference evidence="3 4" key="1">
    <citation type="submission" date="2020-04" db="EMBL/GenBank/DDBJ databases">
        <authorList>
            <person name="Laetsch R D."/>
            <person name="Stevens L."/>
            <person name="Kumar S."/>
            <person name="Blaxter L. M."/>
        </authorList>
    </citation>
    <scope>NUCLEOTIDE SEQUENCE [LARGE SCALE GENOMIC DNA]</scope>
</reference>
<name>A0A8S1EZN0_9PELO</name>
<dbReference type="SUPFAM" id="SSF56300">
    <property type="entry name" value="Metallo-dependent phosphatases"/>
    <property type="match status" value="1"/>
</dbReference>
<dbReference type="InterPro" id="IPR004843">
    <property type="entry name" value="Calcineurin-like_PHP"/>
</dbReference>
<dbReference type="GO" id="GO:0005634">
    <property type="term" value="C:nucleus"/>
    <property type="evidence" value="ECO:0007669"/>
    <property type="project" value="TreeGrafter"/>
</dbReference>
<evidence type="ECO:0000259" key="2">
    <source>
        <dbReference type="PROSITE" id="PS00125"/>
    </source>
</evidence>
<dbReference type="CDD" id="cd00144">
    <property type="entry name" value="MPP_PPP_family"/>
    <property type="match status" value="1"/>
</dbReference>
<feature type="domain" description="Serine/threonine specific protein phosphatases" evidence="2">
    <location>
        <begin position="116"/>
        <end position="121"/>
    </location>
</feature>
<dbReference type="GO" id="GO:0005737">
    <property type="term" value="C:cytoplasm"/>
    <property type="evidence" value="ECO:0007669"/>
    <property type="project" value="TreeGrafter"/>
</dbReference>
<dbReference type="PANTHER" id="PTHR11668:SF450">
    <property type="entry name" value="SERINE_THREONINE-PROTEIN PHOSPHATASE"/>
    <property type="match status" value="1"/>
</dbReference>
<proteinExistence type="inferred from homology"/>
<comment type="similarity">
    <text evidence="1">Belongs to the PPP phosphatase family.</text>
</comment>
<comment type="catalytic activity">
    <reaction evidence="1">
        <text>O-phospho-L-threonyl-[protein] + H2O = L-threonyl-[protein] + phosphate</text>
        <dbReference type="Rhea" id="RHEA:47004"/>
        <dbReference type="Rhea" id="RHEA-COMP:11060"/>
        <dbReference type="Rhea" id="RHEA-COMP:11605"/>
        <dbReference type="ChEBI" id="CHEBI:15377"/>
        <dbReference type="ChEBI" id="CHEBI:30013"/>
        <dbReference type="ChEBI" id="CHEBI:43474"/>
        <dbReference type="ChEBI" id="CHEBI:61977"/>
        <dbReference type="EC" id="3.1.3.16"/>
    </reaction>
</comment>
<dbReference type="GO" id="GO:0004722">
    <property type="term" value="F:protein serine/threonine phosphatase activity"/>
    <property type="evidence" value="ECO:0007669"/>
    <property type="project" value="UniProtKB-EC"/>
</dbReference>
<dbReference type="InterPro" id="IPR050341">
    <property type="entry name" value="PP1_catalytic_subunit"/>
</dbReference>
<dbReference type="AlphaFoldDB" id="A0A8S1EZN0"/>
<gene>
    <name evidence="3" type="ORF">CBOVIS_LOCUS8816</name>
</gene>
<dbReference type="SMART" id="SM00156">
    <property type="entry name" value="PP2Ac"/>
    <property type="match status" value="1"/>
</dbReference>
<comment type="caution">
    <text evidence="3">The sequence shown here is derived from an EMBL/GenBank/DDBJ whole genome shotgun (WGS) entry which is preliminary data.</text>
</comment>
<dbReference type="InterPro" id="IPR029052">
    <property type="entry name" value="Metallo-depent_PP-like"/>
</dbReference>
<organism evidence="3 4">
    <name type="scientific">Caenorhabditis bovis</name>
    <dbReference type="NCBI Taxonomy" id="2654633"/>
    <lineage>
        <taxon>Eukaryota</taxon>
        <taxon>Metazoa</taxon>
        <taxon>Ecdysozoa</taxon>
        <taxon>Nematoda</taxon>
        <taxon>Chromadorea</taxon>
        <taxon>Rhabditida</taxon>
        <taxon>Rhabditina</taxon>
        <taxon>Rhabditomorpha</taxon>
        <taxon>Rhabditoidea</taxon>
        <taxon>Rhabditidae</taxon>
        <taxon>Peloderinae</taxon>
        <taxon>Caenorhabditis</taxon>
    </lineage>
</organism>
<sequence length="319" mass="36136">MVAFFFVQQVYTPKELHELVKLTMAIFQKEPSLATMSPPCTVVGDIHGQYRDLIRILNCRHGNDVRNVERHEKKFGFASTRFMFLGDFVDRGSHSVECICLVFALKVLFPSQYVLLRGNHETKAINFAYGFREELLNKLGAKDGLDVWEHFNEAFSWMPVAGLIGGKILCMHGGISPYLTSLNDIKNIQRPIVDINDNKLALDLLWSDPLDHGNVHAINENPQFLKNALRGLSCTFNEQAVKECVNKLNIQLVVRAHQMMENGFKFYADRKLITIFSAPRYMNETENKGAILKVSETGAVSIITLKARKNGVGLFFLLL</sequence>
<dbReference type="Proteomes" id="UP000494206">
    <property type="component" value="Unassembled WGS sequence"/>
</dbReference>
<protein>
    <recommendedName>
        <fullName evidence="1">Serine/threonine-protein phosphatase</fullName>
        <ecNumber evidence="1">3.1.3.16</ecNumber>
    </recommendedName>
</protein>
<evidence type="ECO:0000313" key="4">
    <source>
        <dbReference type="Proteomes" id="UP000494206"/>
    </source>
</evidence>
<evidence type="ECO:0000313" key="3">
    <source>
        <dbReference type="EMBL" id="CAB3406795.1"/>
    </source>
</evidence>
<dbReference type="Gene3D" id="3.60.21.10">
    <property type="match status" value="1"/>
</dbReference>